<evidence type="ECO:0000256" key="1">
    <source>
        <dbReference type="SAM" id="Phobius"/>
    </source>
</evidence>
<keyword evidence="1" id="KW-1133">Transmembrane helix</keyword>
<evidence type="ECO:0000313" key="2">
    <source>
        <dbReference type="EMBL" id="KAF3686841.1"/>
    </source>
</evidence>
<reference evidence="3" key="2">
    <citation type="submission" date="2019-02" db="EMBL/GenBank/DDBJ databases">
        <title>Opniocepnalus argus Var Kimnra genome.</title>
        <authorList>
            <person name="Zhou C."/>
            <person name="Xiao S."/>
        </authorList>
    </citation>
    <scope>NUCLEOTIDE SEQUENCE [LARGE SCALE GENOMIC DNA]</scope>
</reference>
<sequence length="76" mass="8686">MTREMVPCMHMDDRRKIRENYVCAYSLARLLTADLAPIILPNLTEVVMEDVGLNHPYHSKGLQSRLTLQKCKDKGG</sequence>
<keyword evidence="3" id="KW-1185">Reference proteome</keyword>
<dbReference type="AlphaFoldDB" id="A0A6G1P973"/>
<evidence type="ECO:0000313" key="3">
    <source>
        <dbReference type="Proteomes" id="UP000503349"/>
    </source>
</evidence>
<dbReference type="EMBL" id="CM015713">
    <property type="protein sequence ID" value="KAF3686841.1"/>
    <property type="molecule type" value="Genomic_DNA"/>
</dbReference>
<gene>
    <name evidence="2" type="ORF">EXN66_Car002513</name>
</gene>
<keyword evidence="1" id="KW-0812">Transmembrane</keyword>
<reference evidence="2 3" key="1">
    <citation type="submission" date="2019-02" db="EMBL/GenBank/DDBJ databases">
        <title>Opniocepnalus argus genome.</title>
        <authorList>
            <person name="Zhou C."/>
            <person name="Xiao S."/>
        </authorList>
    </citation>
    <scope>NUCLEOTIDE SEQUENCE [LARGE SCALE GENOMIC DNA]</scope>
    <source>
        <strain evidence="2">OARG1902GOOAL</strain>
        <tissue evidence="2">Muscle</tissue>
    </source>
</reference>
<accession>A0A6G1P973</accession>
<name>A0A6G1P973_CHAAH</name>
<protein>
    <submittedName>
        <fullName evidence="2">Uncharacterized protein</fullName>
    </submittedName>
</protein>
<feature type="transmembrane region" description="Helical" evidence="1">
    <location>
        <begin position="21"/>
        <end position="40"/>
    </location>
</feature>
<proteinExistence type="predicted"/>
<dbReference type="Proteomes" id="UP000503349">
    <property type="component" value="Chromosome 2"/>
</dbReference>
<organism evidence="2 3">
    <name type="scientific">Channa argus</name>
    <name type="common">Northern snakehead</name>
    <name type="synonym">Ophicephalus argus</name>
    <dbReference type="NCBI Taxonomy" id="215402"/>
    <lineage>
        <taxon>Eukaryota</taxon>
        <taxon>Metazoa</taxon>
        <taxon>Chordata</taxon>
        <taxon>Craniata</taxon>
        <taxon>Vertebrata</taxon>
        <taxon>Euteleostomi</taxon>
        <taxon>Actinopterygii</taxon>
        <taxon>Neopterygii</taxon>
        <taxon>Teleostei</taxon>
        <taxon>Neoteleostei</taxon>
        <taxon>Acanthomorphata</taxon>
        <taxon>Anabantaria</taxon>
        <taxon>Anabantiformes</taxon>
        <taxon>Channoidei</taxon>
        <taxon>Channidae</taxon>
        <taxon>Channa</taxon>
    </lineage>
</organism>
<keyword evidence="1" id="KW-0472">Membrane</keyword>